<evidence type="ECO:0000256" key="7">
    <source>
        <dbReference type="ARBA" id="ARBA00023136"/>
    </source>
</evidence>
<dbReference type="Pfam" id="PF07690">
    <property type="entry name" value="MFS_1"/>
    <property type="match status" value="1"/>
</dbReference>
<comment type="caution">
    <text evidence="10">The sequence shown here is derived from an EMBL/GenBank/DDBJ whole genome shotgun (WGS) entry which is preliminary data.</text>
</comment>
<dbReference type="NCBIfam" id="TIGR00710">
    <property type="entry name" value="efflux_Bcr_CflA"/>
    <property type="match status" value="1"/>
</dbReference>
<feature type="transmembrane region" description="Helical" evidence="8">
    <location>
        <begin position="382"/>
        <end position="403"/>
    </location>
</feature>
<dbReference type="PANTHER" id="PTHR23502">
    <property type="entry name" value="MAJOR FACILITATOR SUPERFAMILY"/>
    <property type="match status" value="1"/>
</dbReference>
<evidence type="ECO:0000256" key="2">
    <source>
        <dbReference type="ARBA" id="ARBA00006236"/>
    </source>
</evidence>
<feature type="transmembrane region" description="Helical" evidence="8">
    <location>
        <begin position="177"/>
        <end position="196"/>
    </location>
</feature>
<dbReference type="Gene3D" id="1.20.1720.10">
    <property type="entry name" value="Multidrug resistance protein D"/>
    <property type="match status" value="1"/>
</dbReference>
<comment type="subcellular location">
    <subcellularLocation>
        <location evidence="8">Cell inner membrane</location>
        <topology evidence="8">Multi-pass membrane protein</topology>
    </subcellularLocation>
    <subcellularLocation>
        <location evidence="1">Cell membrane</location>
        <topology evidence="1">Multi-pass membrane protein</topology>
    </subcellularLocation>
</comment>
<keyword evidence="7 8" id="KW-0472">Membrane</keyword>
<dbReference type="EMBL" id="QKZL01000004">
    <property type="protein sequence ID" value="PZX17651.1"/>
    <property type="molecule type" value="Genomic_DNA"/>
</dbReference>
<dbReference type="CDD" id="cd17320">
    <property type="entry name" value="MFS_MdfA_MDR_like"/>
    <property type="match status" value="1"/>
</dbReference>
<keyword evidence="6 8" id="KW-1133">Transmembrane helix</keyword>
<gene>
    <name evidence="10" type="ORF">LX81_01376</name>
</gene>
<organism evidence="10 11">
    <name type="scientific">Palleronia aestuarii</name>
    <dbReference type="NCBI Taxonomy" id="568105"/>
    <lineage>
        <taxon>Bacteria</taxon>
        <taxon>Pseudomonadati</taxon>
        <taxon>Pseudomonadota</taxon>
        <taxon>Alphaproteobacteria</taxon>
        <taxon>Rhodobacterales</taxon>
        <taxon>Roseobacteraceae</taxon>
        <taxon>Palleronia</taxon>
    </lineage>
</organism>
<dbReference type="AlphaFoldDB" id="A0A2W7NBE0"/>
<dbReference type="PRINTS" id="PR01036">
    <property type="entry name" value="TCRTETB"/>
</dbReference>
<accession>A0A2W7NBE0</accession>
<feature type="transmembrane region" description="Helical" evidence="8">
    <location>
        <begin position="226"/>
        <end position="244"/>
    </location>
</feature>
<dbReference type="PANTHER" id="PTHR23502:SF132">
    <property type="entry name" value="POLYAMINE TRANSPORTER 2-RELATED"/>
    <property type="match status" value="1"/>
</dbReference>
<feature type="domain" description="Major facilitator superfamily (MFS) profile" evidence="9">
    <location>
        <begin position="18"/>
        <end position="406"/>
    </location>
</feature>
<dbReference type="GO" id="GO:1990961">
    <property type="term" value="P:xenobiotic detoxification by transmembrane export across the plasma membrane"/>
    <property type="evidence" value="ECO:0007669"/>
    <property type="project" value="InterPro"/>
</dbReference>
<proteinExistence type="inferred from homology"/>
<evidence type="ECO:0000313" key="10">
    <source>
        <dbReference type="EMBL" id="PZX17651.1"/>
    </source>
</evidence>
<keyword evidence="8" id="KW-0997">Cell inner membrane</keyword>
<feature type="transmembrane region" description="Helical" evidence="8">
    <location>
        <begin position="21"/>
        <end position="40"/>
    </location>
</feature>
<dbReference type="OrthoDB" id="9800416at2"/>
<dbReference type="PROSITE" id="PS50850">
    <property type="entry name" value="MFS"/>
    <property type="match status" value="1"/>
</dbReference>
<comment type="similarity">
    <text evidence="2 8">Belongs to the major facilitator superfamily. Bcr/CmlA family.</text>
</comment>
<keyword evidence="11" id="KW-1185">Reference proteome</keyword>
<evidence type="ECO:0000256" key="4">
    <source>
        <dbReference type="ARBA" id="ARBA00022475"/>
    </source>
</evidence>
<keyword evidence="5 8" id="KW-0812">Transmembrane</keyword>
<evidence type="ECO:0000256" key="1">
    <source>
        <dbReference type="ARBA" id="ARBA00004651"/>
    </source>
</evidence>
<dbReference type="InterPro" id="IPR011701">
    <property type="entry name" value="MFS"/>
</dbReference>
<dbReference type="GO" id="GO:0005886">
    <property type="term" value="C:plasma membrane"/>
    <property type="evidence" value="ECO:0007669"/>
    <property type="project" value="UniProtKB-SubCell"/>
</dbReference>
<keyword evidence="4" id="KW-1003">Cell membrane</keyword>
<dbReference type="RefSeq" id="WP_111536538.1">
    <property type="nucleotide sequence ID" value="NZ_QKZL01000004.1"/>
</dbReference>
<keyword evidence="3 8" id="KW-0813">Transport</keyword>
<feature type="transmembrane region" description="Helical" evidence="8">
    <location>
        <begin position="319"/>
        <end position="336"/>
    </location>
</feature>
<evidence type="ECO:0000256" key="3">
    <source>
        <dbReference type="ARBA" id="ARBA00022448"/>
    </source>
</evidence>
<feature type="transmembrane region" description="Helical" evidence="8">
    <location>
        <begin position="113"/>
        <end position="134"/>
    </location>
</feature>
<evidence type="ECO:0000259" key="9">
    <source>
        <dbReference type="PROSITE" id="PS50850"/>
    </source>
</evidence>
<evidence type="ECO:0000256" key="5">
    <source>
        <dbReference type="ARBA" id="ARBA00022692"/>
    </source>
</evidence>
<name>A0A2W7NBE0_9RHOB</name>
<feature type="transmembrane region" description="Helical" evidence="8">
    <location>
        <begin position="293"/>
        <end position="313"/>
    </location>
</feature>
<feature type="transmembrane region" description="Helical" evidence="8">
    <location>
        <begin position="250"/>
        <end position="272"/>
    </location>
</feature>
<protein>
    <recommendedName>
        <fullName evidence="8">Bcr/CflA family efflux transporter</fullName>
    </recommendedName>
</protein>
<evidence type="ECO:0000256" key="6">
    <source>
        <dbReference type="ARBA" id="ARBA00022989"/>
    </source>
</evidence>
<feature type="transmembrane region" description="Helical" evidence="8">
    <location>
        <begin position="88"/>
        <end position="107"/>
    </location>
</feature>
<feature type="transmembrane region" description="Helical" evidence="8">
    <location>
        <begin position="146"/>
        <end position="171"/>
    </location>
</feature>
<evidence type="ECO:0000256" key="8">
    <source>
        <dbReference type="RuleBase" id="RU365088"/>
    </source>
</evidence>
<dbReference type="InterPro" id="IPR020846">
    <property type="entry name" value="MFS_dom"/>
</dbReference>
<evidence type="ECO:0000313" key="11">
    <source>
        <dbReference type="Proteomes" id="UP000248916"/>
    </source>
</evidence>
<feature type="transmembrane region" description="Helical" evidence="8">
    <location>
        <begin position="60"/>
        <end position="76"/>
    </location>
</feature>
<feature type="transmembrane region" description="Helical" evidence="8">
    <location>
        <begin position="348"/>
        <end position="376"/>
    </location>
</feature>
<dbReference type="GO" id="GO:0042910">
    <property type="term" value="F:xenobiotic transmembrane transporter activity"/>
    <property type="evidence" value="ECO:0007669"/>
    <property type="project" value="InterPro"/>
</dbReference>
<dbReference type="InterPro" id="IPR036259">
    <property type="entry name" value="MFS_trans_sf"/>
</dbReference>
<dbReference type="Proteomes" id="UP000248916">
    <property type="component" value="Unassembled WGS sequence"/>
</dbReference>
<sequence length="424" mass="45187">MAFLSAARDPAAAPHVSYAEFVAMIALLMALNAAAIDVYIPALSDIGSALGVTGSNRMQFVITTYVIGFGGAQILYGPLSDRFGRRKILFAGLGIYLAGAVAAVFAPNFETLLALRFVQGVGAAATRVVATSVVRDRFHGPRMASVMSLVMMVFMVMPVFAPNIGSLVLAFGSWRELSGFMVLFGLVALVWAWARLPETLAPENRRPLTGRRVAEAFRIVLTNRIAFGYTLAMASFFGVLFAFIAQAEQIYTGIYGLGSSFTLYFSLVALFMSASSFANSRLVGRIGTRRLSHMALVGFITISAVHLACALYFGGATPFWLFLTLLICMMCFFGFVPTNFNALAMEPLGHVAGVASSVLGCAQTLGGGLLGGLVGYFYDGTLIPILSGFLGLASLSLILVAIAEKGRLFAAPEEEDEPDYVPAE</sequence>
<dbReference type="SUPFAM" id="SSF103473">
    <property type="entry name" value="MFS general substrate transporter"/>
    <property type="match status" value="1"/>
</dbReference>
<dbReference type="InterPro" id="IPR004812">
    <property type="entry name" value="Efflux_drug-R_Bcr/CmlA"/>
</dbReference>
<reference evidence="10 11" key="1">
    <citation type="submission" date="2018-06" db="EMBL/GenBank/DDBJ databases">
        <title>Genomic Encyclopedia of Archaeal and Bacterial Type Strains, Phase II (KMG-II): from individual species to whole genera.</title>
        <authorList>
            <person name="Goeker M."/>
        </authorList>
    </citation>
    <scope>NUCLEOTIDE SEQUENCE [LARGE SCALE GENOMIC DNA]</scope>
    <source>
        <strain evidence="10 11">DSM 22009</strain>
    </source>
</reference>